<reference evidence="5" key="1">
    <citation type="submission" date="2025-04" db="UniProtKB">
        <authorList>
            <consortium name="RefSeq"/>
        </authorList>
    </citation>
    <scope>IDENTIFICATION</scope>
    <source>
        <tissue evidence="5">Whole insect</tissue>
    </source>
</reference>
<dbReference type="SMART" id="SM00034">
    <property type="entry name" value="CLECT"/>
    <property type="match status" value="1"/>
</dbReference>
<dbReference type="FunCoup" id="A0A6P7G6K1">
    <property type="interactions" value="6"/>
</dbReference>
<evidence type="ECO:0000259" key="2">
    <source>
        <dbReference type="PROSITE" id="PS50041"/>
    </source>
</evidence>
<sequence length="341" mass="38618">MEVKNVVSIIFCFFFVRIIAEYAEAELEDEGDGIWAPLLVKWATRKCEAGSHRQSRVMLIPISPNSFVAEDRLTNITPPAESKVIPGKIVNSPYTPLKPVKIINNNIQHNSHIQQPTAPPRVKPTITGQRQVSETDLYLLGAIEKLVYKVDFMEKRLRRVEEMLYYSMAGNRIDTEPPCRTNYTKVGHDCYHFNSATGRELDWKAASKYCKKIGGFLAEMESIEDNQDLVTFIQATQHLRGRDFWVGGLNPGLLWIWSNSARPVAAPGSHTNKDNPSSAIQGEGRCLRLAYNTALRSYSYKGTDCSIRYNFICELPENTSSNEIKRLGRSRNILSEELSKN</sequence>
<dbReference type="InterPro" id="IPR016186">
    <property type="entry name" value="C-type_lectin-like/link_sf"/>
</dbReference>
<dbReference type="InterPro" id="IPR016187">
    <property type="entry name" value="CTDL_fold"/>
</dbReference>
<dbReference type="Proteomes" id="UP001652700">
    <property type="component" value="Unplaced"/>
</dbReference>
<keyword evidence="1" id="KW-0732">Signal</keyword>
<keyword evidence="4" id="KW-1185">Reference proteome</keyword>
<evidence type="ECO:0000313" key="4">
    <source>
        <dbReference type="Proteomes" id="UP001652700"/>
    </source>
</evidence>
<evidence type="ECO:0000313" key="3">
    <source>
        <dbReference type="EnsemblMetazoa" id="XP_050498429.1"/>
    </source>
</evidence>
<proteinExistence type="predicted"/>
<dbReference type="CDD" id="cd00037">
    <property type="entry name" value="CLECT"/>
    <property type="match status" value="1"/>
</dbReference>
<reference evidence="3" key="2">
    <citation type="submission" date="2025-05" db="UniProtKB">
        <authorList>
            <consortium name="EnsemblMetazoa"/>
        </authorList>
    </citation>
    <scope>IDENTIFICATION</scope>
</reference>
<accession>A0A6P7G6K1</accession>
<evidence type="ECO:0000256" key="1">
    <source>
        <dbReference type="SAM" id="SignalP"/>
    </source>
</evidence>
<dbReference type="InterPro" id="IPR050111">
    <property type="entry name" value="C-type_lectin/snaclec_domain"/>
</dbReference>
<feature type="signal peptide" evidence="1">
    <location>
        <begin position="1"/>
        <end position="25"/>
    </location>
</feature>
<dbReference type="OrthoDB" id="2142683at2759"/>
<gene>
    <name evidence="5" type="primary">LOC114334312</name>
</gene>
<dbReference type="PANTHER" id="PTHR22803">
    <property type="entry name" value="MANNOSE, PHOSPHOLIPASE, LECTIN RECEPTOR RELATED"/>
    <property type="match status" value="1"/>
</dbReference>
<dbReference type="EnsemblMetazoa" id="XM_050642472.1">
    <property type="protein sequence ID" value="XP_050498429.1"/>
    <property type="gene ID" value="LOC126879458"/>
</dbReference>
<feature type="chain" id="PRO_5027679048" evidence="1">
    <location>
        <begin position="26"/>
        <end position="341"/>
    </location>
</feature>
<dbReference type="RefSeq" id="XP_028140150.1">
    <property type="nucleotide sequence ID" value="XM_028284349.1"/>
</dbReference>
<evidence type="ECO:0000313" key="5">
    <source>
        <dbReference type="RefSeq" id="XP_028140150.1"/>
    </source>
</evidence>
<organism evidence="5">
    <name type="scientific">Diabrotica virgifera virgifera</name>
    <name type="common">western corn rootworm</name>
    <dbReference type="NCBI Taxonomy" id="50390"/>
    <lineage>
        <taxon>Eukaryota</taxon>
        <taxon>Metazoa</taxon>
        <taxon>Ecdysozoa</taxon>
        <taxon>Arthropoda</taxon>
        <taxon>Hexapoda</taxon>
        <taxon>Insecta</taxon>
        <taxon>Pterygota</taxon>
        <taxon>Neoptera</taxon>
        <taxon>Endopterygota</taxon>
        <taxon>Coleoptera</taxon>
        <taxon>Polyphaga</taxon>
        <taxon>Cucujiformia</taxon>
        <taxon>Chrysomeloidea</taxon>
        <taxon>Chrysomelidae</taxon>
        <taxon>Galerucinae</taxon>
        <taxon>Diabroticina</taxon>
        <taxon>Diabroticites</taxon>
        <taxon>Diabrotica</taxon>
    </lineage>
</organism>
<dbReference type="PROSITE" id="PS50041">
    <property type="entry name" value="C_TYPE_LECTIN_2"/>
    <property type="match status" value="1"/>
</dbReference>
<feature type="domain" description="C-type lectin" evidence="2">
    <location>
        <begin position="186"/>
        <end position="314"/>
    </location>
</feature>
<dbReference type="SUPFAM" id="SSF56436">
    <property type="entry name" value="C-type lectin-like"/>
    <property type="match status" value="1"/>
</dbReference>
<dbReference type="Pfam" id="PF00059">
    <property type="entry name" value="Lectin_C"/>
    <property type="match status" value="1"/>
</dbReference>
<protein>
    <submittedName>
        <fullName evidence="5">Uncharacterized protein LOC114334312</fullName>
    </submittedName>
</protein>
<dbReference type="InterPro" id="IPR001304">
    <property type="entry name" value="C-type_lectin-like"/>
</dbReference>
<name>A0A6P7G6K1_DIAVI</name>
<dbReference type="AlphaFoldDB" id="A0A6P7G6K1"/>
<dbReference type="InParanoid" id="A0A6P7G6K1"/>
<dbReference type="Gene3D" id="3.10.100.10">
    <property type="entry name" value="Mannose-Binding Protein A, subunit A"/>
    <property type="match status" value="1"/>
</dbReference>